<protein>
    <submittedName>
        <fullName evidence="1">15021_t:CDS:1</fullName>
    </submittedName>
</protein>
<evidence type="ECO:0000313" key="2">
    <source>
        <dbReference type="Proteomes" id="UP000789525"/>
    </source>
</evidence>
<accession>A0ACA9LPP9</accession>
<gene>
    <name evidence="1" type="ORF">ACOLOM_LOCUS4372</name>
</gene>
<dbReference type="Proteomes" id="UP000789525">
    <property type="component" value="Unassembled WGS sequence"/>
</dbReference>
<keyword evidence="2" id="KW-1185">Reference proteome</keyword>
<proteinExistence type="predicted"/>
<evidence type="ECO:0000313" key="1">
    <source>
        <dbReference type="EMBL" id="CAG8538436.1"/>
    </source>
</evidence>
<comment type="caution">
    <text evidence="1">The sequence shown here is derived from an EMBL/GenBank/DDBJ whole genome shotgun (WGS) entry which is preliminary data.</text>
</comment>
<name>A0ACA9LPP9_9GLOM</name>
<dbReference type="EMBL" id="CAJVPT010007174">
    <property type="protein sequence ID" value="CAG8538436.1"/>
    <property type="molecule type" value="Genomic_DNA"/>
</dbReference>
<organism evidence="1 2">
    <name type="scientific">Acaulospora colombiana</name>
    <dbReference type="NCBI Taxonomy" id="27376"/>
    <lineage>
        <taxon>Eukaryota</taxon>
        <taxon>Fungi</taxon>
        <taxon>Fungi incertae sedis</taxon>
        <taxon>Mucoromycota</taxon>
        <taxon>Glomeromycotina</taxon>
        <taxon>Glomeromycetes</taxon>
        <taxon>Diversisporales</taxon>
        <taxon>Acaulosporaceae</taxon>
        <taxon>Acaulospora</taxon>
    </lineage>
</organism>
<sequence>MRKYRSGRPRYSSEQLEHVIRPQEGELERRYFDKTRYKPREAIKSPITYESNARHPNTSNDSGHDLNPEKDLKSKRGPRFGGSRDLISHGNRFSSSYDDESSVRTDILEDRWNNRGRDTGQHEGDKIGKDDGRRKDESENVRLSSSDRRAFEYKNKLAGHRVFVSPDYFDDASVVVKDESVKVSKLSKLPLWKRIRKYRIGGIKNDKSNLDLFEEDFTEWLKTLRLAKYSILFKKMSKRKILKLTDAKLESLQITLGARRKLLKELARINETRQAEKRKAQGEEKKGMGLEGTIEKQGKSEGENETAGDSGRLNNPVSA</sequence>
<reference evidence="1" key="1">
    <citation type="submission" date="2021-06" db="EMBL/GenBank/DDBJ databases">
        <authorList>
            <person name="Kallberg Y."/>
            <person name="Tangrot J."/>
            <person name="Rosling A."/>
        </authorList>
    </citation>
    <scope>NUCLEOTIDE SEQUENCE</scope>
    <source>
        <strain evidence="1">CL356</strain>
    </source>
</reference>